<gene>
    <name evidence="1" type="primary">WBGene00275686</name>
</gene>
<reference evidence="2" key="1">
    <citation type="journal article" date="2008" name="Nat. Genet.">
        <title>The Pristionchus pacificus genome provides a unique perspective on nematode lifestyle and parasitism.</title>
        <authorList>
            <person name="Dieterich C."/>
            <person name="Clifton S.W."/>
            <person name="Schuster L.N."/>
            <person name="Chinwalla A."/>
            <person name="Delehaunty K."/>
            <person name="Dinkelacker I."/>
            <person name="Fulton L."/>
            <person name="Fulton R."/>
            <person name="Godfrey J."/>
            <person name="Minx P."/>
            <person name="Mitreva M."/>
            <person name="Roeseler W."/>
            <person name="Tian H."/>
            <person name="Witte H."/>
            <person name="Yang S.P."/>
            <person name="Wilson R.K."/>
            <person name="Sommer R.J."/>
        </authorList>
    </citation>
    <scope>NUCLEOTIDE SEQUENCE [LARGE SCALE GENOMIC DNA]</scope>
    <source>
        <strain evidence="2">PS312</strain>
    </source>
</reference>
<reference evidence="1" key="2">
    <citation type="submission" date="2022-06" db="UniProtKB">
        <authorList>
            <consortium name="EnsemblMetazoa"/>
        </authorList>
    </citation>
    <scope>IDENTIFICATION</scope>
    <source>
        <strain evidence="1">PS312</strain>
    </source>
</reference>
<protein>
    <submittedName>
        <fullName evidence="1">Uncharacterized protein</fullName>
    </submittedName>
</protein>
<organism evidence="1 2">
    <name type="scientific">Pristionchus pacificus</name>
    <name type="common">Parasitic nematode worm</name>
    <dbReference type="NCBI Taxonomy" id="54126"/>
    <lineage>
        <taxon>Eukaryota</taxon>
        <taxon>Metazoa</taxon>
        <taxon>Ecdysozoa</taxon>
        <taxon>Nematoda</taxon>
        <taxon>Chromadorea</taxon>
        <taxon>Rhabditida</taxon>
        <taxon>Rhabditina</taxon>
        <taxon>Diplogasteromorpha</taxon>
        <taxon>Diplogasteroidea</taxon>
        <taxon>Neodiplogasteridae</taxon>
        <taxon>Pristionchus</taxon>
    </lineage>
</organism>
<name>A0A2A6BSP0_PRIPA</name>
<evidence type="ECO:0000313" key="1">
    <source>
        <dbReference type="EnsemblMetazoa" id="PPA37317.1"/>
    </source>
</evidence>
<sequence>KFIIVYLCNDLLDRATTGASLKPIKIANRGECLNMCATLGKPPARSACKQVCSLEFPSQVPIRPTPPRPIPRG</sequence>
<keyword evidence="2" id="KW-1185">Reference proteome</keyword>
<evidence type="ECO:0000313" key="2">
    <source>
        <dbReference type="Proteomes" id="UP000005239"/>
    </source>
</evidence>
<proteinExistence type="predicted"/>
<dbReference type="EnsemblMetazoa" id="PPA37317.1">
    <property type="protein sequence ID" value="PPA37317.1"/>
    <property type="gene ID" value="WBGene00275686"/>
</dbReference>
<accession>A0A2A6BSP0</accession>
<accession>A0A8R1UPC0</accession>
<dbReference type="Proteomes" id="UP000005239">
    <property type="component" value="Unassembled WGS sequence"/>
</dbReference>
<dbReference type="AlphaFoldDB" id="A0A2A6BSP0"/>